<dbReference type="Proteomes" id="UP000245119">
    <property type="component" value="Linkage Group LG11"/>
</dbReference>
<reference evidence="2 3" key="1">
    <citation type="submission" date="2018-04" db="EMBL/GenBank/DDBJ databases">
        <title>The genome of golden apple snail Pomacea canaliculata provides insight into stress tolerance and invasive adaptation.</title>
        <authorList>
            <person name="Liu C."/>
            <person name="Liu B."/>
            <person name="Ren Y."/>
            <person name="Zhang Y."/>
            <person name="Wang H."/>
            <person name="Li S."/>
            <person name="Jiang F."/>
            <person name="Yin L."/>
            <person name="Zhang G."/>
            <person name="Qian W."/>
            <person name="Fan W."/>
        </authorList>
    </citation>
    <scope>NUCLEOTIDE SEQUENCE [LARGE SCALE GENOMIC DNA]</scope>
    <source>
        <strain evidence="2">SZHN2017</strain>
        <tissue evidence="2">Muscle</tissue>
    </source>
</reference>
<organism evidence="2 3">
    <name type="scientific">Pomacea canaliculata</name>
    <name type="common">Golden apple snail</name>
    <dbReference type="NCBI Taxonomy" id="400727"/>
    <lineage>
        <taxon>Eukaryota</taxon>
        <taxon>Metazoa</taxon>
        <taxon>Spiralia</taxon>
        <taxon>Lophotrochozoa</taxon>
        <taxon>Mollusca</taxon>
        <taxon>Gastropoda</taxon>
        <taxon>Caenogastropoda</taxon>
        <taxon>Architaenioglossa</taxon>
        <taxon>Ampullarioidea</taxon>
        <taxon>Ampullariidae</taxon>
        <taxon>Pomacea</taxon>
    </lineage>
</organism>
<evidence type="ECO:0000256" key="1">
    <source>
        <dbReference type="SAM" id="Phobius"/>
    </source>
</evidence>
<keyword evidence="3" id="KW-1185">Reference proteome</keyword>
<keyword evidence="1" id="KW-1133">Transmembrane helix</keyword>
<feature type="transmembrane region" description="Helical" evidence="1">
    <location>
        <begin position="125"/>
        <end position="146"/>
    </location>
</feature>
<comment type="caution">
    <text evidence="2">The sequence shown here is derived from an EMBL/GenBank/DDBJ whole genome shotgun (WGS) entry which is preliminary data.</text>
</comment>
<dbReference type="InterPro" id="IPR052954">
    <property type="entry name" value="GPCR-Ligand_Int"/>
</dbReference>
<feature type="transmembrane region" description="Helical" evidence="1">
    <location>
        <begin position="201"/>
        <end position="220"/>
    </location>
</feature>
<dbReference type="EMBL" id="PZQS01000011">
    <property type="protein sequence ID" value="PVD22395.1"/>
    <property type="molecule type" value="Genomic_DNA"/>
</dbReference>
<keyword evidence="1" id="KW-0472">Membrane</keyword>
<keyword evidence="1" id="KW-0812">Transmembrane</keyword>
<name>A0A2T7NMK0_POMCA</name>
<accession>A0A2T7NMK0</accession>
<dbReference type="PANTHER" id="PTHR46641">
    <property type="entry name" value="FMRFAMIDE RECEPTOR-RELATED"/>
    <property type="match status" value="1"/>
</dbReference>
<evidence type="ECO:0000313" key="2">
    <source>
        <dbReference type="EMBL" id="PVD22395.1"/>
    </source>
</evidence>
<sequence length="305" mass="33926">MDAHTRKTKSISTHIDHVIGKRTRVHARWQEPGVKNVGGKNVGEKIVGGKAGSHEVTSLSRVMMIPNQTLVTSLAQHVLTAQNTSHSWDAAPSPQGCISMVTADYPDDPISQAVEHWISKGKGAIILPVLFLLGTVGICLSLTSFYRQGLKHRINLCLFSLEFIHLLNIAFLFLLNIDSVFLPLDSGVYGPVYQFLVNHRLLGMLGFMYGAMYLTAVASCERCLTVLFPLQSKTLLSTRTMYVVIICGTCLTTLPFFVVTARYQVTCFFDVVKNSTVLKYTEPSSGKMFKKYFVVKNEKRKVAWS</sequence>
<dbReference type="PANTHER" id="PTHR46641:SF8">
    <property type="entry name" value="G-PROTEIN COUPLED RECEPTORS FAMILY 1 PROFILE DOMAIN-CONTAINING PROTEIN"/>
    <property type="match status" value="1"/>
</dbReference>
<protein>
    <recommendedName>
        <fullName evidence="4">G-protein coupled receptors family 1 profile domain-containing protein</fullName>
    </recommendedName>
</protein>
<dbReference type="SUPFAM" id="SSF81321">
    <property type="entry name" value="Family A G protein-coupled receptor-like"/>
    <property type="match status" value="1"/>
</dbReference>
<feature type="transmembrane region" description="Helical" evidence="1">
    <location>
        <begin position="241"/>
        <end position="263"/>
    </location>
</feature>
<dbReference type="AlphaFoldDB" id="A0A2T7NMK0"/>
<evidence type="ECO:0000313" key="3">
    <source>
        <dbReference type="Proteomes" id="UP000245119"/>
    </source>
</evidence>
<gene>
    <name evidence="2" type="ORF">C0Q70_18206</name>
</gene>
<proteinExistence type="predicted"/>
<dbReference type="Gene3D" id="1.20.1070.10">
    <property type="entry name" value="Rhodopsin 7-helix transmembrane proteins"/>
    <property type="match status" value="1"/>
</dbReference>
<feature type="transmembrane region" description="Helical" evidence="1">
    <location>
        <begin position="158"/>
        <end position="181"/>
    </location>
</feature>
<evidence type="ECO:0008006" key="4">
    <source>
        <dbReference type="Google" id="ProtNLM"/>
    </source>
</evidence>
<dbReference type="OrthoDB" id="6126859at2759"/>